<sequence>MDIMEQITSRASMNNKDLNISSLEGNVEYKKTKLYFHEMCLVDAYIEELAKLDAVDGGKLFQLGKLGDIPATAGHFRYNAVNQLYEAVDRCEEILGKQRYICGNTFTEADIRLFVTLIRFDEVYSVHFKCNKRLLREYPNIFNYIKDIYQIQGMSSTVNMEHIKQHYYGSHPTINPFGIIPHGPNIDYSSLHDRDRFSS</sequence>
<evidence type="ECO:0000259" key="1">
    <source>
        <dbReference type="PROSITE" id="PS50405"/>
    </source>
</evidence>
<dbReference type="Proteomes" id="UP000694251">
    <property type="component" value="Chromosome 13"/>
</dbReference>
<organism evidence="2 3">
    <name type="scientific">Arabidopsis suecica</name>
    <name type="common">Swedish thale-cress</name>
    <name type="synonym">Cardaminopsis suecica</name>
    <dbReference type="NCBI Taxonomy" id="45249"/>
    <lineage>
        <taxon>Eukaryota</taxon>
        <taxon>Viridiplantae</taxon>
        <taxon>Streptophyta</taxon>
        <taxon>Embryophyta</taxon>
        <taxon>Tracheophyta</taxon>
        <taxon>Spermatophyta</taxon>
        <taxon>Magnoliopsida</taxon>
        <taxon>eudicotyledons</taxon>
        <taxon>Gunneridae</taxon>
        <taxon>Pentapetalae</taxon>
        <taxon>rosids</taxon>
        <taxon>malvids</taxon>
        <taxon>Brassicales</taxon>
        <taxon>Brassicaceae</taxon>
        <taxon>Camelineae</taxon>
        <taxon>Arabidopsis</taxon>
    </lineage>
</organism>
<accession>A0A8T1XWU6</accession>
<dbReference type="PANTHER" id="PTHR32419:SF28">
    <property type="entry name" value="GST C-TERMINAL DOMAIN-CONTAINING PROTEIN"/>
    <property type="match status" value="1"/>
</dbReference>
<dbReference type="GO" id="GO:0004364">
    <property type="term" value="F:glutathione transferase activity"/>
    <property type="evidence" value="ECO:0007669"/>
    <property type="project" value="InterPro"/>
</dbReference>
<name>A0A8T1XWU6_ARASU</name>
<evidence type="ECO:0000313" key="3">
    <source>
        <dbReference type="Proteomes" id="UP000694251"/>
    </source>
</evidence>
<dbReference type="Pfam" id="PF13410">
    <property type="entry name" value="GST_C_2"/>
    <property type="match status" value="1"/>
</dbReference>
<dbReference type="OrthoDB" id="2309723at2759"/>
<dbReference type="InterPro" id="IPR047047">
    <property type="entry name" value="GST_Omega-like_C"/>
</dbReference>
<keyword evidence="3" id="KW-1185">Reference proteome</keyword>
<dbReference type="InterPro" id="IPR010987">
    <property type="entry name" value="Glutathione-S-Trfase_C-like"/>
</dbReference>
<dbReference type="EMBL" id="JAEFBJ010000013">
    <property type="protein sequence ID" value="KAG7536383.1"/>
    <property type="molecule type" value="Genomic_DNA"/>
</dbReference>
<protein>
    <submittedName>
        <fullName evidence="2">Glutathione S-transferase C-terminal-like</fullName>
    </submittedName>
</protein>
<comment type="caution">
    <text evidence="2">The sequence shown here is derived from an EMBL/GenBank/DDBJ whole genome shotgun (WGS) entry which is preliminary data.</text>
</comment>
<dbReference type="PROSITE" id="PS50405">
    <property type="entry name" value="GST_CTER"/>
    <property type="match status" value="1"/>
</dbReference>
<reference evidence="2 3" key="1">
    <citation type="submission" date="2020-12" db="EMBL/GenBank/DDBJ databases">
        <title>Concerted genomic and epigenomic changes stabilize Arabidopsis allopolyploids.</title>
        <authorList>
            <person name="Chen Z."/>
        </authorList>
    </citation>
    <scope>NUCLEOTIDE SEQUENCE [LARGE SCALE GENOMIC DNA]</scope>
    <source>
        <strain evidence="2">As9502</strain>
        <tissue evidence="2">Leaf</tissue>
    </source>
</reference>
<proteinExistence type="predicted"/>
<dbReference type="CDD" id="cd03190">
    <property type="entry name" value="GST_C_Omega_like"/>
    <property type="match status" value="1"/>
</dbReference>
<dbReference type="GO" id="GO:0005737">
    <property type="term" value="C:cytoplasm"/>
    <property type="evidence" value="ECO:0007669"/>
    <property type="project" value="TreeGrafter"/>
</dbReference>
<dbReference type="InterPro" id="IPR016639">
    <property type="entry name" value="GST_Omega/GSH"/>
</dbReference>
<evidence type="ECO:0000313" key="2">
    <source>
        <dbReference type="EMBL" id="KAG7536383.1"/>
    </source>
</evidence>
<gene>
    <name evidence="2" type="ORF">ISN44_As13g003380</name>
</gene>
<feature type="domain" description="GST C-terminal" evidence="1">
    <location>
        <begin position="35"/>
        <end position="170"/>
    </location>
</feature>
<dbReference type="PANTHER" id="PTHR32419">
    <property type="entry name" value="GLUTATHIONYL-HYDROQUINONE REDUCTASE"/>
    <property type="match status" value="1"/>
</dbReference>
<dbReference type="AlphaFoldDB" id="A0A8T1XWU6"/>